<evidence type="ECO:0000256" key="2">
    <source>
        <dbReference type="ARBA" id="ARBA00022730"/>
    </source>
</evidence>
<dbReference type="HAMAP" id="MF_00500">
    <property type="entry name" value="Ribosomal_bS20"/>
    <property type="match status" value="1"/>
</dbReference>
<dbReference type="RefSeq" id="YP_009510440.1">
    <property type="nucleotide sequence ID" value="NC_039139.1"/>
</dbReference>
<evidence type="ECO:0000256" key="5">
    <source>
        <dbReference type="ARBA" id="ARBA00023274"/>
    </source>
</evidence>
<dbReference type="PANTHER" id="PTHR33398">
    <property type="entry name" value="30S RIBOSOMAL PROTEIN S20"/>
    <property type="match status" value="1"/>
</dbReference>
<dbReference type="GO" id="GO:0015935">
    <property type="term" value="C:small ribosomal subunit"/>
    <property type="evidence" value="ECO:0007669"/>
    <property type="project" value="TreeGrafter"/>
</dbReference>
<dbReference type="AlphaFoldDB" id="A0A345U6M7"/>
<keyword evidence="2 6" id="KW-0699">rRNA-binding</keyword>
<sequence length="95" mass="10850">MFKNASAVKKFQVSLRNKRRNKSHKSAIKTLTKKLLFSLNEKLNIDKSYDYMLELSALYRKIDKAVSKGILHKNNGARKKSLLAKAVKSLVSQNI</sequence>
<proteinExistence type="inferred from homology"/>
<protein>
    <recommendedName>
        <fullName evidence="6">Small ribosomal subunit protein bS20c</fullName>
    </recommendedName>
</protein>
<dbReference type="GO" id="GO:0003735">
    <property type="term" value="F:structural constituent of ribosome"/>
    <property type="evidence" value="ECO:0007669"/>
    <property type="project" value="InterPro"/>
</dbReference>
<organism evidence="7">
    <name type="scientific">Gracilaria caudata</name>
    <dbReference type="NCBI Taxonomy" id="2572395"/>
    <lineage>
        <taxon>Eukaryota</taxon>
        <taxon>Rhodophyta</taxon>
        <taxon>Florideophyceae</taxon>
        <taxon>Rhodymeniophycidae</taxon>
        <taxon>Gracilariales</taxon>
        <taxon>Gracilariaceae</taxon>
        <taxon>Gracilaria</taxon>
    </lineage>
</organism>
<evidence type="ECO:0000256" key="1">
    <source>
        <dbReference type="ARBA" id="ARBA00007634"/>
    </source>
</evidence>
<dbReference type="PANTHER" id="PTHR33398:SF1">
    <property type="entry name" value="SMALL RIBOSOMAL SUBUNIT PROTEIN BS20C"/>
    <property type="match status" value="1"/>
</dbReference>
<dbReference type="InterPro" id="IPR002583">
    <property type="entry name" value="Ribosomal_bS20"/>
</dbReference>
<dbReference type="NCBIfam" id="TIGR00029">
    <property type="entry name" value="S20"/>
    <property type="match status" value="1"/>
</dbReference>
<dbReference type="InterPro" id="IPR036510">
    <property type="entry name" value="Ribosomal_bS20_sf"/>
</dbReference>
<keyword evidence="7" id="KW-0150">Chloroplast</keyword>
<keyword evidence="4 6" id="KW-0689">Ribosomal protein</keyword>
<keyword evidence="5 6" id="KW-0687">Ribonucleoprotein</keyword>
<dbReference type="GeneID" id="37622787"/>
<gene>
    <name evidence="6 7" type="primary">rps20</name>
</gene>
<dbReference type="GO" id="GO:0009507">
    <property type="term" value="C:chloroplast"/>
    <property type="evidence" value="ECO:0007669"/>
    <property type="project" value="UniProtKB-SubCell"/>
</dbReference>
<evidence type="ECO:0000256" key="6">
    <source>
        <dbReference type="HAMAP-Rule" id="MF_00500"/>
    </source>
</evidence>
<keyword evidence="3 6" id="KW-0694">RNA-binding</keyword>
<comment type="function">
    <text evidence="6">Binds directly to 16S ribosomal RNA.</text>
</comment>
<evidence type="ECO:0000313" key="7">
    <source>
        <dbReference type="EMBL" id="AXI96113.1"/>
    </source>
</evidence>
<dbReference type="Gene3D" id="1.20.58.110">
    <property type="entry name" value="Ribosomal protein S20"/>
    <property type="match status" value="1"/>
</dbReference>
<comment type="subcellular location">
    <subcellularLocation>
        <location evidence="6">Plastid</location>
        <location evidence="6">Chloroplast</location>
    </subcellularLocation>
</comment>
<evidence type="ECO:0000256" key="4">
    <source>
        <dbReference type="ARBA" id="ARBA00022980"/>
    </source>
</evidence>
<dbReference type="SUPFAM" id="SSF46992">
    <property type="entry name" value="Ribosomal protein S20"/>
    <property type="match status" value="1"/>
</dbReference>
<evidence type="ECO:0000256" key="3">
    <source>
        <dbReference type="ARBA" id="ARBA00022884"/>
    </source>
</evidence>
<dbReference type="Pfam" id="PF01649">
    <property type="entry name" value="Ribosomal_S20p"/>
    <property type="match status" value="1"/>
</dbReference>
<name>A0A345U6M7_9FLOR</name>
<reference evidence="7" key="1">
    <citation type="journal article" date="2018" name="J. Phycol.">
        <title>Organellar genomics: a useful tool to study evolutionary relationships and molecular evolution in Gracilariaceae (Rhodophyta).</title>
        <authorList>
            <person name="Iha C."/>
            <person name="Grassa C.J."/>
            <person name="de M Lyra G."/>
            <person name="Davis C.C."/>
            <person name="Verbruggen H."/>
            <person name="Oliveira M.C."/>
        </authorList>
    </citation>
    <scope>NUCLEOTIDE SEQUENCE</scope>
</reference>
<dbReference type="EMBL" id="MH396009">
    <property type="protein sequence ID" value="AXI96113.1"/>
    <property type="molecule type" value="Genomic_DNA"/>
</dbReference>
<dbReference type="GO" id="GO:0006412">
    <property type="term" value="P:translation"/>
    <property type="evidence" value="ECO:0007669"/>
    <property type="project" value="UniProtKB-UniRule"/>
</dbReference>
<keyword evidence="7" id="KW-0934">Plastid</keyword>
<geneLocation type="chloroplast" evidence="7"/>
<dbReference type="GO" id="GO:0070181">
    <property type="term" value="F:small ribosomal subunit rRNA binding"/>
    <property type="evidence" value="ECO:0007669"/>
    <property type="project" value="TreeGrafter"/>
</dbReference>
<comment type="similarity">
    <text evidence="1 6">Belongs to the bacterial ribosomal protein bS20 family.</text>
</comment>
<accession>A0A345U6M7</accession>